<dbReference type="InterPro" id="IPR052953">
    <property type="entry name" value="Ser-rich/MCO-related"/>
</dbReference>
<dbReference type="PANTHER" id="PTHR34883">
    <property type="entry name" value="SERINE-RICH PROTEIN, PUTATIVE-RELATED-RELATED"/>
    <property type="match status" value="1"/>
</dbReference>
<feature type="signal peptide" evidence="1">
    <location>
        <begin position="1"/>
        <end position="22"/>
    </location>
</feature>
<evidence type="ECO:0000313" key="2">
    <source>
        <dbReference type="EMBL" id="RDX52713.1"/>
    </source>
</evidence>
<dbReference type="InterPro" id="IPR008972">
    <property type="entry name" value="Cupredoxin"/>
</dbReference>
<dbReference type="Proteomes" id="UP000256964">
    <property type="component" value="Unassembled WGS sequence"/>
</dbReference>
<name>A0A371DJK8_9APHY</name>
<dbReference type="AlphaFoldDB" id="A0A371DJK8"/>
<dbReference type="OrthoDB" id="1921208at2759"/>
<keyword evidence="1" id="KW-0732">Signal</keyword>
<reference evidence="2 3" key="1">
    <citation type="journal article" date="2018" name="Biotechnol. Biofuels">
        <title>Integrative visual omics of the white-rot fungus Polyporus brumalis exposes the biotechnological potential of its oxidative enzymes for delignifying raw plant biomass.</title>
        <authorList>
            <person name="Miyauchi S."/>
            <person name="Rancon A."/>
            <person name="Drula E."/>
            <person name="Hage H."/>
            <person name="Chaduli D."/>
            <person name="Favel A."/>
            <person name="Grisel S."/>
            <person name="Henrissat B."/>
            <person name="Herpoel-Gimbert I."/>
            <person name="Ruiz-Duenas F.J."/>
            <person name="Chevret D."/>
            <person name="Hainaut M."/>
            <person name="Lin J."/>
            <person name="Wang M."/>
            <person name="Pangilinan J."/>
            <person name="Lipzen A."/>
            <person name="Lesage-Meessen L."/>
            <person name="Navarro D."/>
            <person name="Riley R."/>
            <person name="Grigoriev I.V."/>
            <person name="Zhou S."/>
            <person name="Raouche S."/>
            <person name="Rosso M.N."/>
        </authorList>
    </citation>
    <scope>NUCLEOTIDE SEQUENCE [LARGE SCALE GENOMIC DNA]</scope>
    <source>
        <strain evidence="2 3">BRFM 1820</strain>
    </source>
</reference>
<gene>
    <name evidence="2" type="ORF">OH76DRAFT_1344519</name>
</gene>
<proteinExistence type="predicted"/>
<keyword evidence="3" id="KW-1185">Reference proteome</keyword>
<dbReference type="SUPFAM" id="SSF49503">
    <property type="entry name" value="Cupredoxins"/>
    <property type="match status" value="2"/>
</dbReference>
<evidence type="ECO:0000313" key="3">
    <source>
        <dbReference type="Proteomes" id="UP000256964"/>
    </source>
</evidence>
<sequence>MLALLLLPLFALLSLVIPATRGADHQVTVGGIGILKYNPEFVNADPGDTVTFVFKQKNHTVTQSSLASPCVQAADGFDSGFVPVPDDQTSNFTVAQFTVSDTNPVWVYCRQANHCQQGMVFAINPGDKFDTFKSTATGNVSASSASVITVTATVTFNGATQTTTYATTTGGAATTASAPSSTASHVVTVGANGALAFSPDNLTAKIGDTVTFSFSSKNHTVTQSSFANPCTPLGESSANGLVGFDSGFMPVAADASDLPEFTITVNDTAPIWVYCKQTNPGSHCKQGMVLAINAPATGNTFDAFLANAKGIASAVSSTTAAASGTQAIASSTATRANPTSNAAVRSSSTASFVVAAIAVILGSSL</sequence>
<dbReference type="PANTHER" id="PTHR34883:SF15">
    <property type="entry name" value="EXTRACELLULAR SERINE-RICH PROTEIN"/>
    <property type="match status" value="1"/>
</dbReference>
<accession>A0A371DJK8</accession>
<dbReference type="EMBL" id="KZ857389">
    <property type="protein sequence ID" value="RDX52713.1"/>
    <property type="molecule type" value="Genomic_DNA"/>
</dbReference>
<dbReference type="Gene3D" id="2.60.40.420">
    <property type="entry name" value="Cupredoxins - blue copper proteins"/>
    <property type="match status" value="2"/>
</dbReference>
<evidence type="ECO:0000256" key="1">
    <source>
        <dbReference type="SAM" id="SignalP"/>
    </source>
</evidence>
<feature type="chain" id="PRO_5017058861" evidence="1">
    <location>
        <begin position="23"/>
        <end position="365"/>
    </location>
</feature>
<dbReference type="STRING" id="139420.A0A371DJK8"/>
<dbReference type="CDD" id="cd00920">
    <property type="entry name" value="Cupredoxin"/>
    <property type="match status" value="2"/>
</dbReference>
<organism evidence="2 3">
    <name type="scientific">Lentinus brumalis</name>
    <dbReference type="NCBI Taxonomy" id="2498619"/>
    <lineage>
        <taxon>Eukaryota</taxon>
        <taxon>Fungi</taxon>
        <taxon>Dikarya</taxon>
        <taxon>Basidiomycota</taxon>
        <taxon>Agaricomycotina</taxon>
        <taxon>Agaricomycetes</taxon>
        <taxon>Polyporales</taxon>
        <taxon>Polyporaceae</taxon>
        <taxon>Lentinus</taxon>
    </lineage>
</organism>
<protein>
    <submittedName>
        <fullName evidence="2">Cupredoxin</fullName>
    </submittedName>
</protein>